<proteinExistence type="predicted"/>
<protein>
    <submittedName>
        <fullName evidence="2">Uncharacterized protein</fullName>
    </submittedName>
</protein>
<evidence type="ECO:0000256" key="1">
    <source>
        <dbReference type="SAM" id="MobiDB-lite"/>
    </source>
</evidence>
<feature type="region of interest" description="Disordered" evidence="1">
    <location>
        <begin position="109"/>
        <end position="170"/>
    </location>
</feature>
<sequence length="364" mass="40815">MWDQPVKRFLGSWVRASNRKRATLKEKVVTIVLPNGDWQQNHLFQALFDNVGDAISNEEMIDESLHQAVINWAQVAGKEEIITAVRGWGPYNEDKATKWLKTMKARLGGQKEDKGAPKPNPPPPPQTALSSSTTQPLTAESHTGSTEVPNDPKGDEPSKGKGKGKGKVEKEMEMAVGRRVLELLESQGINVLDRAQLQADWLSDTVMDLRAYVVHAGDWYMFWNGNVVSRYRIQGQGRGQQVIFEDLRRYVGTVRWVNWLGGYVGGRFWNLASRSYSLQEGTQTHGELIFIESGDSTFTLAGTSTTTKSQVIWYGNWVVHRANHGLLLSHAFRGWPGNIHAAVCALESNMSSENEWIKEKPWDG</sequence>
<gene>
    <name evidence="2" type="ORF">CALCODRAFT_486338</name>
</gene>
<feature type="compositionally biased region" description="Basic and acidic residues" evidence="1">
    <location>
        <begin position="150"/>
        <end position="159"/>
    </location>
</feature>
<keyword evidence="3" id="KW-1185">Reference proteome</keyword>
<feature type="compositionally biased region" description="Low complexity" evidence="1">
    <location>
        <begin position="127"/>
        <end position="139"/>
    </location>
</feature>
<dbReference type="EMBL" id="KV424037">
    <property type="protein sequence ID" value="KZT53436.1"/>
    <property type="molecule type" value="Genomic_DNA"/>
</dbReference>
<dbReference type="Proteomes" id="UP000076842">
    <property type="component" value="Unassembled WGS sequence"/>
</dbReference>
<name>A0A165DS81_9BASI</name>
<evidence type="ECO:0000313" key="2">
    <source>
        <dbReference type="EMBL" id="KZT53436.1"/>
    </source>
</evidence>
<reference evidence="2 3" key="1">
    <citation type="journal article" date="2016" name="Mol. Biol. Evol.">
        <title>Comparative Genomics of Early-Diverging Mushroom-Forming Fungi Provides Insights into the Origins of Lignocellulose Decay Capabilities.</title>
        <authorList>
            <person name="Nagy L.G."/>
            <person name="Riley R."/>
            <person name="Tritt A."/>
            <person name="Adam C."/>
            <person name="Daum C."/>
            <person name="Floudas D."/>
            <person name="Sun H."/>
            <person name="Yadav J.S."/>
            <person name="Pangilinan J."/>
            <person name="Larsson K.H."/>
            <person name="Matsuura K."/>
            <person name="Barry K."/>
            <person name="Labutti K."/>
            <person name="Kuo R."/>
            <person name="Ohm R.A."/>
            <person name="Bhattacharya S.S."/>
            <person name="Shirouzu T."/>
            <person name="Yoshinaga Y."/>
            <person name="Martin F.M."/>
            <person name="Grigoriev I.V."/>
            <person name="Hibbett D.S."/>
        </authorList>
    </citation>
    <scope>NUCLEOTIDE SEQUENCE [LARGE SCALE GENOMIC DNA]</scope>
    <source>
        <strain evidence="2 3">HHB12733</strain>
    </source>
</reference>
<organism evidence="2 3">
    <name type="scientific">Calocera cornea HHB12733</name>
    <dbReference type="NCBI Taxonomy" id="1353952"/>
    <lineage>
        <taxon>Eukaryota</taxon>
        <taxon>Fungi</taxon>
        <taxon>Dikarya</taxon>
        <taxon>Basidiomycota</taxon>
        <taxon>Agaricomycotina</taxon>
        <taxon>Dacrymycetes</taxon>
        <taxon>Dacrymycetales</taxon>
        <taxon>Dacrymycetaceae</taxon>
        <taxon>Calocera</taxon>
    </lineage>
</organism>
<dbReference type="InParanoid" id="A0A165DS81"/>
<evidence type="ECO:0000313" key="3">
    <source>
        <dbReference type="Proteomes" id="UP000076842"/>
    </source>
</evidence>
<dbReference type="AlphaFoldDB" id="A0A165DS81"/>
<accession>A0A165DS81</accession>